<feature type="domain" description="PD-(D/E)XK nuclease-like" evidence="1">
    <location>
        <begin position="75"/>
        <end position="163"/>
    </location>
</feature>
<organism evidence="2 3">
    <name type="scientific">Periconia macrospinosa</name>
    <dbReference type="NCBI Taxonomy" id="97972"/>
    <lineage>
        <taxon>Eukaryota</taxon>
        <taxon>Fungi</taxon>
        <taxon>Dikarya</taxon>
        <taxon>Ascomycota</taxon>
        <taxon>Pezizomycotina</taxon>
        <taxon>Dothideomycetes</taxon>
        <taxon>Pleosporomycetidae</taxon>
        <taxon>Pleosporales</taxon>
        <taxon>Massarineae</taxon>
        <taxon>Periconiaceae</taxon>
        <taxon>Periconia</taxon>
    </lineage>
</organism>
<sequence length="172" mass="19368">MARASLRTNGILRRPTSTIKTARIEPASLARSTFPGRVVDYVVALTPDPATKRAWRSLRLLPGTSIKSWNHTTRAHGKSQTATWTDAWMKRLALIRENSSGSCPALPLLIAQGHDWHSLIVSKTDQTMTNWEQVDIGGTRSCFDAMKVLTILHWLMDWAKRVWQPWLLSLPG</sequence>
<evidence type="ECO:0000313" key="2">
    <source>
        <dbReference type="EMBL" id="PVH91884.1"/>
    </source>
</evidence>
<evidence type="ECO:0000313" key="3">
    <source>
        <dbReference type="Proteomes" id="UP000244855"/>
    </source>
</evidence>
<proteinExistence type="predicted"/>
<keyword evidence="3" id="KW-1185">Reference proteome</keyword>
<gene>
    <name evidence="2" type="ORF">DM02DRAFT_647160</name>
</gene>
<dbReference type="AlphaFoldDB" id="A0A2V1D3S6"/>
<reference evidence="2 3" key="1">
    <citation type="journal article" date="2018" name="Sci. Rep.">
        <title>Comparative genomics provides insights into the lifestyle and reveals functional heterogeneity of dark septate endophytic fungi.</title>
        <authorList>
            <person name="Knapp D.G."/>
            <person name="Nemeth J.B."/>
            <person name="Barry K."/>
            <person name="Hainaut M."/>
            <person name="Henrissat B."/>
            <person name="Johnson J."/>
            <person name="Kuo A."/>
            <person name="Lim J.H.P."/>
            <person name="Lipzen A."/>
            <person name="Nolan M."/>
            <person name="Ohm R.A."/>
            <person name="Tamas L."/>
            <person name="Grigoriev I.V."/>
            <person name="Spatafora J.W."/>
            <person name="Nagy L.G."/>
            <person name="Kovacs G.M."/>
        </authorList>
    </citation>
    <scope>NUCLEOTIDE SEQUENCE [LARGE SCALE GENOMIC DNA]</scope>
    <source>
        <strain evidence="2 3">DSE2036</strain>
    </source>
</reference>
<dbReference type="Pfam" id="PF20516">
    <property type="entry name" value="PDDEXK_12"/>
    <property type="match status" value="1"/>
</dbReference>
<name>A0A2V1D3S6_9PLEO</name>
<dbReference type="EMBL" id="KZ805760">
    <property type="protein sequence ID" value="PVH91884.1"/>
    <property type="molecule type" value="Genomic_DNA"/>
</dbReference>
<accession>A0A2V1D3S6</accession>
<evidence type="ECO:0000259" key="1">
    <source>
        <dbReference type="Pfam" id="PF20516"/>
    </source>
</evidence>
<dbReference type="InterPro" id="IPR046797">
    <property type="entry name" value="PDDEXK_12"/>
</dbReference>
<protein>
    <recommendedName>
        <fullName evidence="1">PD-(D/E)XK nuclease-like domain-containing protein</fullName>
    </recommendedName>
</protein>
<dbReference type="OrthoDB" id="4161186at2759"/>
<dbReference type="Proteomes" id="UP000244855">
    <property type="component" value="Unassembled WGS sequence"/>
</dbReference>
<dbReference type="STRING" id="97972.A0A2V1D3S6"/>